<protein>
    <recommendedName>
        <fullName evidence="7">ABC transmembrane type-1 domain-containing protein</fullName>
    </recommendedName>
</protein>
<comment type="caution">
    <text evidence="8">The sequence shown here is derived from an EMBL/GenBank/DDBJ whole genome shotgun (WGS) entry which is preliminary data.</text>
</comment>
<dbReference type="AlphaFoldDB" id="A0A2N5M5I1"/>
<dbReference type="PANTHER" id="PTHR43839:SF3">
    <property type="entry name" value="OLIGOPEPTIDE ABC TRANSPORTER, PERMEASE PROTEIN"/>
    <property type="match status" value="1"/>
</dbReference>
<keyword evidence="5 6" id="KW-0472">Membrane</keyword>
<evidence type="ECO:0000256" key="5">
    <source>
        <dbReference type="ARBA" id="ARBA00023136"/>
    </source>
</evidence>
<evidence type="ECO:0000259" key="7">
    <source>
        <dbReference type="PROSITE" id="PS50928"/>
    </source>
</evidence>
<dbReference type="SUPFAM" id="SSF161098">
    <property type="entry name" value="MetI-like"/>
    <property type="match status" value="1"/>
</dbReference>
<keyword evidence="2 6" id="KW-0813">Transport</keyword>
<reference evidence="8 9" key="1">
    <citation type="submission" date="2017-11" db="EMBL/GenBank/DDBJ databases">
        <title>Comparitive Functional Genomics of Dry Heat Resistant strains isolated from the Viking Spacecraft.</title>
        <authorList>
            <person name="Seuylemezian A."/>
            <person name="Cooper K."/>
            <person name="Vaishampayan P."/>
        </authorList>
    </citation>
    <scope>NUCLEOTIDE SEQUENCE [LARGE SCALE GENOMIC DNA]</scope>
    <source>
        <strain evidence="8 9">V1-29</strain>
    </source>
</reference>
<evidence type="ECO:0000256" key="4">
    <source>
        <dbReference type="ARBA" id="ARBA00022989"/>
    </source>
</evidence>
<keyword evidence="3 6" id="KW-0812">Transmembrane</keyword>
<dbReference type="Proteomes" id="UP000234748">
    <property type="component" value="Unassembled WGS sequence"/>
</dbReference>
<dbReference type="InterPro" id="IPR035906">
    <property type="entry name" value="MetI-like_sf"/>
</dbReference>
<dbReference type="PROSITE" id="PS50928">
    <property type="entry name" value="ABC_TM1"/>
    <property type="match status" value="1"/>
</dbReference>
<comment type="similarity">
    <text evidence="6">Belongs to the binding-protein-dependent transport system permease family.</text>
</comment>
<dbReference type="CDD" id="cd06261">
    <property type="entry name" value="TM_PBP2"/>
    <property type="match status" value="1"/>
</dbReference>
<dbReference type="OrthoDB" id="2155652at2"/>
<dbReference type="Gene3D" id="1.10.3720.10">
    <property type="entry name" value="MetI-like"/>
    <property type="match status" value="1"/>
</dbReference>
<comment type="subcellular location">
    <subcellularLocation>
        <location evidence="6">Cell membrane</location>
        <topology evidence="6">Multi-pass membrane protein</topology>
    </subcellularLocation>
    <subcellularLocation>
        <location evidence="1">Membrane</location>
        <topology evidence="1">Multi-pass membrane protein</topology>
    </subcellularLocation>
</comment>
<feature type="transmembrane region" description="Helical" evidence="6">
    <location>
        <begin position="274"/>
        <end position="294"/>
    </location>
</feature>
<evidence type="ECO:0000313" key="8">
    <source>
        <dbReference type="EMBL" id="PLT29620.1"/>
    </source>
</evidence>
<feature type="transmembrane region" description="Helical" evidence="6">
    <location>
        <begin position="79"/>
        <end position="102"/>
    </location>
</feature>
<dbReference type="EMBL" id="PGUY01000037">
    <property type="protein sequence ID" value="PLT29620.1"/>
    <property type="molecule type" value="Genomic_DNA"/>
</dbReference>
<evidence type="ECO:0000256" key="3">
    <source>
        <dbReference type="ARBA" id="ARBA00022692"/>
    </source>
</evidence>
<organism evidence="8 9">
    <name type="scientific">Peribacillus deserti</name>
    <dbReference type="NCBI Taxonomy" id="673318"/>
    <lineage>
        <taxon>Bacteria</taxon>
        <taxon>Bacillati</taxon>
        <taxon>Bacillota</taxon>
        <taxon>Bacilli</taxon>
        <taxon>Bacillales</taxon>
        <taxon>Bacillaceae</taxon>
        <taxon>Peribacillus</taxon>
    </lineage>
</organism>
<feature type="domain" description="ABC transmembrane type-1" evidence="7">
    <location>
        <begin position="77"/>
        <end position="294"/>
    </location>
</feature>
<dbReference type="Pfam" id="PF00528">
    <property type="entry name" value="BPD_transp_1"/>
    <property type="match status" value="1"/>
</dbReference>
<keyword evidence="4 6" id="KW-1133">Transmembrane helix</keyword>
<keyword evidence="9" id="KW-1185">Reference proteome</keyword>
<gene>
    <name evidence="8" type="ORF">CUU66_11990</name>
</gene>
<proteinExistence type="inferred from homology"/>
<dbReference type="PANTHER" id="PTHR43839">
    <property type="entry name" value="OPPC IN A BINDING PROTEIN-DEPENDENT TRANSPORT SYSTEM"/>
    <property type="match status" value="1"/>
</dbReference>
<feature type="transmembrane region" description="Helical" evidence="6">
    <location>
        <begin position="217"/>
        <end position="239"/>
    </location>
</feature>
<name>A0A2N5M5I1_9BACI</name>
<evidence type="ECO:0000256" key="6">
    <source>
        <dbReference type="RuleBase" id="RU363032"/>
    </source>
</evidence>
<sequence length="308" mass="34576">MKKKSNKRFKFGLISLSVFLLFSIIWPALVPEPDIIPFLHDEHGRSIAMPPYPPSADFWFGTDREGVDILYALIKGAKYTLLFALAVSSLRLCLATVLGLLFRRSFSSPWMAGFLQAFTFMPQSLLAIIWLGPFILYELRSASPLGFTGTVVIQLLIVVWIGIPSLAKMVAETADHLYQLDFMESARTLGGTPWHIAKTHLFPHILPRLVILAGRQLVQVLTLILHLAIFHIFIGGTTIRSGQAHDQFSLYYTGTYEWAGLIGSSYQNLMTEPYIVFFPVLAYTLLILLVNITVKGFEQQAGGRLRSR</sequence>
<dbReference type="GO" id="GO:0055085">
    <property type="term" value="P:transmembrane transport"/>
    <property type="evidence" value="ECO:0007669"/>
    <property type="project" value="InterPro"/>
</dbReference>
<feature type="transmembrane region" description="Helical" evidence="6">
    <location>
        <begin position="142"/>
        <end position="163"/>
    </location>
</feature>
<evidence type="ECO:0000256" key="1">
    <source>
        <dbReference type="ARBA" id="ARBA00004141"/>
    </source>
</evidence>
<dbReference type="RefSeq" id="WP_101642434.1">
    <property type="nucleotide sequence ID" value="NZ_PGUY01000037.1"/>
</dbReference>
<evidence type="ECO:0000256" key="2">
    <source>
        <dbReference type="ARBA" id="ARBA00022448"/>
    </source>
</evidence>
<evidence type="ECO:0000313" key="9">
    <source>
        <dbReference type="Proteomes" id="UP000234748"/>
    </source>
</evidence>
<feature type="transmembrane region" description="Helical" evidence="6">
    <location>
        <begin position="114"/>
        <end position="136"/>
    </location>
</feature>
<dbReference type="InterPro" id="IPR000515">
    <property type="entry name" value="MetI-like"/>
</dbReference>
<dbReference type="GO" id="GO:0005886">
    <property type="term" value="C:plasma membrane"/>
    <property type="evidence" value="ECO:0007669"/>
    <property type="project" value="UniProtKB-SubCell"/>
</dbReference>
<accession>A0A2N5M5I1</accession>